<dbReference type="EMBL" id="BMPI01000013">
    <property type="protein sequence ID" value="GGM27629.1"/>
    <property type="molecule type" value="Genomic_DNA"/>
</dbReference>
<protein>
    <submittedName>
        <fullName evidence="2">Uncharacterized protein</fullName>
    </submittedName>
</protein>
<name>A0A917TLI5_9ACTN</name>
<evidence type="ECO:0000313" key="2">
    <source>
        <dbReference type="EMBL" id="GGM27629.1"/>
    </source>
</evidence>
<reference evidence="2" key="2">
    <citation type="submission" date="2020-09" db="EMBL/GenBank/DDBJ databases">
        <authorList>
            <person name="Sun Q."/>
            <person name="Ohkuma M."/>
        </authorList>
    </citation>
    <scope>NUCLEOTIDE SEQUENCE</scope>
    <source>
        <strain evidence="2">JCM 19831</strain>
    </source>
</reference>
<proteinExistence type="predicted"/>
<evidence type="ECO:0000313" key="3">
    <source>
        <dbReference type="Proteomes" id="UP000642070"/>
    </source>
</evidence>
<gene>
    <name evidence="2" type="ORF">GCM10007977_031090</name>
</gene>
<dbReference type="Proteomes" id="UP000642070">
    <property type="component" value="Unassembled WGS sequence"/>
</dbReference>
<feature type="region of interest" description="Disordered" evidence="1">
    <location>
        <begin position="25"/>
        <end position="50"/>
    </location>
</feature>
<keyword evidence="3" id="KW-1185">Reference proteome</keyword>
<evidence type="ECO:0000256" key="1">
    <source>
        <dbReference type="SAM" id="MobiDB-lite"/>
    </source>
</evidence>
<dbReference type="AlphaFoldDB" id="A0A917TLI5"/>
<comment type="caution">
    <text evidence="2">The sequence shown here is derived from an EMBL/GenBank/DDBJ whole genome shotgun (WGS) entry which is preliminary data.</text>
</comment>
<organism evidence="2 3">
    <name type="scientific">Dactylosporangium sucinum</name>
    <dbReference type="NCBI Taxonomy" id="1424081"/>
    <lineage>
        <taxon>Bacteria</taxon>
        <taxon>Bacillati</taxon>
        <taxon>Actinomycetota</taxon>
        <taxon>Actinomycetes</taxon>
        <taxon>Micromonosporales</taxon>
        <taxon>Micromonosporaceae</taxon>
        <taxon>Dactylosporangium</taxon>
    </lineage>
</organism>
<accession>A0A917TLI5</accession>
<reference evidence="2" key="1">
    <citation type="journal article" date="2014" name="Int. J. Syst. Evol. Microbiol.">
        <title>Complete genome sequence of Corynebacterium casei LMG S-19264T (=DSM 44701T), isolated from a smear-ripened cheese.</title>
        <authorList>
            <consortium name="US DOE Joint Genome Institute (JGI-PGF)"/>
            <person name="Walter F."/>
            <person name="Albersmeier A."/>
            <person name="Kalinowski J."/>
            <person name="Ruckert C."/>
        </authorList>
    </citation>
    <scope>NUCLEOTIDE SEQUENCE</scope>
    <source>
        <strain evidence="2">JCM 19831</strain>
    </source>
</reference>
<feature type="compositionally biased region" description="Acidic residues" evidence="1">
    <location>
        <begin position="25"/>
        <end position="36"/>
    </location>
</feature>
<sequence>MTAEMPNPPVTWDQPDEELDELVGPDADMMMEDDPDQAPQTDFFWEDDEE</sequence>